<evidence type="ECO:0000313" key="3">
    <source>
        <dbReference type="Proteomes" id="UP000799537"/>
    </source>
</evidence>
<reference evidence="2" key="1">
    <citation type="journal article" date="2020" name="Stud. Mycol.">
        <title>101 Dothideomycetes genomes: a test case for predicting lifestyles and emergence of pathogens.</title>
        <authorList>
            <person name="Haridas S."/>
            <person name="Albert R."/>
            <person name="Binder M."/>
            <person name="Bloem J."/>
            <person name="Labutti K."/>
            <person name="Salamov A."/>
            <person name="Andreopoulos B."/>
            <person name="Baker S."/>
            <person name="Barry K."/>
            <person name="Bills G."/>
            <person name="Bluhm B."/>
            <person name="Cannon C."/>
            <person name="Castanera R."/>
            <person name="Culley D."/>
            <person name="Daum C."/>
            <person name="Ezra D."/>
            <person name="Gonzalez J."/>
            <person name="Henrissat B."/>
            <person name="Kuo A."/>
            <person name="Liang C."/>
            <person name="Lipzen A."/>
            <person name="Lutzoni F."/>
            <person name="Magnuson J."/>
            <person name="Mondo S."/>
            <person name="Nolan M."/>
            <person name="Ohm R."/>
            <person name="Pangilinan J."/>
            <person name="Park H.-J."/>
            <person name="Ramirez L."/>
            <person name="Alfaro M."/>
            <person name="Sun H."/>
            <person name="Tritt A."/>
            <person name="Yoshinaga Y."/>
            <person name="Zwiers L.-H."/>
            <person name="Turgeon B."/>
            <person name="Goodwin S."/>
            <person name="Spatafora J."/>
            <person name="Crous P."/>
            <person name="Grigoriev I."/>
        </authorList>
    </citation>
    <scope>NUCLEOTIDE SEQUENCE</scope>
    <source>
        <strain evidence="2">ATCC 36951</strain>
    </source>
</reference>
<keyword evidence="3" id="KW-1185">Reference proteome</keyword>
<gene>
    <name evidence="2" type="ORF">M409DRAFT_50267</name>
</gene>
<name>A0A6A6D0A3_ZASCE</name>
<feature type="compositionally biased region" description="Polar residues" evidence="1">
    <location>
        <begin position="71"/>
        <end position="81"/>
    </location>
</feature>
<evidence type="ECO:0000313" key="2">
    <source>
        <dbReference type="EMBL" id="KAF2171592.1"/>
    </source>
</evidence>
<dbReference type="Proteomes" id="UP000799537">
    <property type="component" value="Unassembled WGS sequence"/>
</dbReference>
<feature type="region of interest" description="Disordered" evidence="1">
    <location>
        <begin position="66"/>
        <end position="87"/>
    </location>
</feature>
<proteinExistence type="predicted"/>
<organism evidence="2 3">
    <name type="scientific">Zasmidium cellare ATCC 36951</name>
    <dbReference type="NCBI Taxonomy" id="1080233"/>
    <lineage>
        <taxon>Eukaryota</taxon>
        <taxon>Fungi</taxon>
        <taxon>Dikarya</taxon>
        <taxon>Ascomycota</taxon>
        <taxon>Pezizomycotina</taxon>
        <taxon>Dothideomycetes</taxon>
        <taxon>Dothideomycetidae</taxon>
        <taxon>Mycosphaerellales</taxon>
        <taxon>Mycosphaerellaceae</taxon>
        <taxon>Zasmidium</taxon>
    </lineage>
</organism>
<protein>
    <submittedName>
        <fullName evidence="2">Uncharacterized protein</fullName>
    </submittedName>
</protein>
<sequence>MTTVEATRCVGKTGVSDIAGCGLREPNDCDQEVYEESRGRQALLADWIRGKRSRVAGIVCSDIPSRRKRSMMQTRSPGGQQNDDHHGKLEARWNFPKRQVLDPSCRLVACPAQFQWPRGHGPHRGIVAEKDSSRKSWNCRRVVPAISQLIVGIYIGSAPRK</sequence>
<accession>A0A6A6D0A3</accession>
<dbReference type="RefSeq" id="XP_033672481.1">
    <property type="nucleotide sequence ID" value="XM_033811494.1"/>
</dbReference>
<dbReference type="GeneID" id="54564766"/>
<dbReference type="AlphaFoldDB" id="A0A6A6D0A3"/>
<evidence type="ECO:0000256" key="1">
    <source>
        <dbReference type="SAM" id="MobiDB-lite"/>
    </source>
</evidence>
<dbReference type="EMBL" id="ML993582">
    <property type="protein sequence ID" value="KAF2171592.1"/>
    <property type="molecule type" value="Genomic_DNA"/>
</dbReference>